<evidence type="ECO:0000256" key="1">
    <source>
        <dbReference type="SAM" id="MobiDB-lite"/>
    </source>
</evidence>
<gene>
    <name evidence="2" type="ORF">BGW36DRAFT_431049</name>
</gene>
<evidence type="ECO:0000313" key="2">
    <source>
        <dbReference type="EMBL" id="KAH8691797.1"/>
    </source>
</evidence>
<organism evidence="2 3">
    <name type="scientific">Talaromyces proteolyticus</name>
    <dbReference type="NCBI Taxonomy" id="1131652"/>
    <lineage>
        <taxon>Eukaryota</taxon>
        <taxon>Fungi</taxon>
        <taxon>Dikarya</taxon>
        <taxon>Ascomycota</taxon>
        <taxon>Pezizomycotina</taxon>
        <taxon>Eurotiomycetes</taxon>
        <taxon>Eurotiomycetidae</taxon>
        <taxon>Eurotiales</taxon>
        <taxon>Trichocomaceae</taxon>
        <taxon>Talaromyces</taxon>
        <taxon>Talaromyces sect. Bacilispori</taxon>
    </lineage>
</organism>
<name>A0AAD4PWA6_9EURO</name>
<dbReference type="GeneID" id="70251209"/>
<dbReference type="RefSeq" id="XP_046067794.1">
    <property type="nucleotide sequence ID" value="XM_046220922.1"/>
</dbReference>
<dbReference type="Proteomes" id="UP001201262">
    <property type="component" value="Unassembled WGS sequence"/>
</dbReference>
<evidence type="ECO:0000313" key="3">
    <source>
        <dbReference type="Proteomes" id="UP001201262"/>
    </source>
</evidence>
<keyword evidence="3" id="KW-1185">Reference proteome</keyword>
<accession>A0AAD4PWA6</accession>
<comment type="caution">
    <text evidence="2">The sequence shown here is derived from an EMBL/GenBank/DDBJ whole genome shotgun (WGS) entry which is preliminary data.</text>
</comment>
<dbReference type="EMBL" id="JAJTJA010000011">
    <property type="protein sequence ID" value="KAH8691797.1"/>
    <property type="molecule type" value="Genomic_DNA"/>
</dbReference>
<sequence length="271" mass="31562">MAGRLSITDSSRRGRESSPNSSNSPAKRICIDNRDSSPSTTSTQLPITVFRGTTFTLEMFDSLSKPARENQFRYMQETLSKYEYLSKSLPRVDMMLFEQAEDRLSKDEQERAADQMNDIHEKWKFERLVGQQENKQYRVIISWDDDRLHWMPEESLFRTCGKLCGWETHGLYLHISSQLLMFRLTLLFGMPPVENTVGYKVGWDIRILHLDNQISTEALMQNNMPRYTLCLIFLYWCLYSEDGEAFADQGDLFLEANIGSIFEPLEAMSKK</sequence>
<proteinExistence type="predicted"/>
<dbReference type="AlphaFoldDB" id="A0AAD4PWA6"/>
<feature type="region of interest" description="Disordered" evidence="1">
    <location>
        <begin position="1"/>
        <end position="44"/>
    </location>
</feature>
<protein>
    <submittedName>
        <fullName evidence="2">Uncharacterized protein</fullName>
    </submittedName>
</protein>
<reference evidence="2" key="1">
    <citation type="submission" date="2021-12" db="EMBL/GenBank/DDBJ databases">
        <title>Convergent genome expansion in fungi linked to evolution of root-endophyte symbiosis.</title>
        <authorList>
            <consortium name="DOE Joint Genome Institute"/>
            <person name="Ke Y.-H."/>
            <person name="Bonito G."/>
            <person name="Liao H.-L."/>
            <person name="Looney B."/>
            <person name="Rojas-Flechas A."/>
            <person name="Nash J."/>
            <person name="Hameed K."/>
            <person name="Schadt C."/>
            <person name="Martin F."/>
            <person name="Crous P.W."/>
            <person name="Miettinen O."/>
            <person name="Magnuson J.K."/>
            <person name="Labbe J."/>
            <person name="Jacobson D."/>
            <person name="Doktycz M.J."/>
            <person name="Veneault-Fourrey C."/>
            <person name="Kuo A."/>
            <person name="Mondo S."/>
            <person name="Calhoun S."/>
            <person name="Riley R."/>
            <person name="Ohm R."/>
            <person name="LaButti K."/>
            <person name="Andreopoulos B."/>
            <person name="Pangilinan J."/>
            <person name="Nolan M."/>
            <person name="Tritt A."/>
            <person name="Clum A."/>
            <person name="Lipzen A."/>
            <person name="Daum C."/>
            <person name="Barry K."/>
            <person name="Grigoriev I.V."/>
            <person name="Vilgalys R."/>
        </authorList>
    </citation>
    <scope>NUCLEOTIDE SEQUENCE</scope>
    <source>
        <strain evidence="2">PMI_201</strain>
    </source>
</reference>